<feature type="compositionally biased region" description="Polar residues" evidence="2">
    <location>
        <begin position="60"/>
        <end position="71"/>
    </location>
</feature>
<feature type="compositionally biased region" description="Polar residues" evidence="2">
    <location>
        <begin position="1"/>
        <end position="11"/>
    </location>
</feature>
<dbReference type="EMBL" id="BTGB01000009">
    <property type="protein sequence ID" value="GMM48494.1"/>
    <property type="molecule type" value="Genomic_DNA"/>
</dbReference>
<feature type="region of interest" description="Disordered" evidence="2">
    <location>
        <begin position="1"/>
        <end position="101"/>
    </location>
</feature>
<evidence type="ECO:0000256" key="2">
    <source>
        <dbReference type="SAM" id="MobiDB-lite"/>
    </source>
</evidence>
<dbReference type="Proteomes" id="UP001378960">
    <property type="component" value="Unassembled WGS sequence"/>
</dbReference>
<feature type="coiled-coil region" evidence="1">
    <location>
        <begin position="543"/>
        <end position="618"/>
    </location>
</feature>
<dbReference type="AlphaFoldDB" id="A0AAV5RAJ0"/>
<feature type="region of interest" description="Disordered" evidence="2">
    <location>
        <begin position="126"/>
        <end position="148"/>
    </location>
</feature>
<protein>
    <submittedName>
        <fullName evidence="3">Uncharacterized protein</fullName>
    </submittedName>
</protein>
<name>A0AAV5RAJ0_PICKL</name>
<accession>A0AAV5RAJ0</accession>
<feature type="compositionally biased region" description="Polar residues" evidence="2">
    <location>
        <begin position="129"/>
        <end position="148"/>
    </location>
</feature>
<evidence type="ECO:0000313" key="3">
    <source>
        <dbReference type="EMBL" id="GMM48494.1"/>
    </source>
</evidence>
<organism evidence="3 4">
    <name type="scientific">Pichia kluyveri</name>
    <name type="common">Yeast</name>
    <dbReference type="NCBI Taxonomy" id="36015"/>
    <lineage>
        <taxon>Eukaryota</taxon>
        <taxon>Fungi</taxon>
        <taxon>Dikarya</taxon>
        <taxon>Ascomycota</taxon>
        <taxon>Saccharomycotina</taxon>
        <taxon>Pichiomycetes</taxon>
        <taxon>Pichiales</taxon>
        <taxon>Pichiaceae</taxon>
        <taxon>Pichia</taxon>
    </lineage>
</organism>
<feature type="compositionally biased region" description="Basic and acidic residues" evidence="2">
    <location>
        <begin position="15"/>
        <end position="31"/>
    </location>
</feature>
<dbReference type="Gene3D" id="1.10.287.1490">
    <property type="match status" value="1"/>
</dbReference>
<gene>
    <name evidence="3" type="ORF">DAPK24_050920</name>
</gene>
<proteinExistence type="predicted"/>
<evidence type="ECO:0000313" key="4">
    <source>
        <dbReference type="Proteomes" id="UP001378960"/>
    </source>
</evidence>
<evidence type="ECO:0000256" key="1">
    <source>
        <dbReference type="SAM" id="Coils"/>
    </source>
</evidence>
<keyword evidence="1" id="KW-0175">Coiled coil</keyword>
<comment type="caution">
    <text evidence="3">The sequence shown here is derived from an EMBL/GenBank/DDBJ whole genome shotgun (WGS) entry which is preliminary data.</text>
</comment>
<keyword evidence="4" id="KW-1185">Reference proteome</keyword>
<sequence>MNLDSGQSNLNEVGKPNDSKSNELKKLKESNESNDETQELPSFDISDNFFDGSYNGDLDLSSTPEINSSNDRNTDEKSISKLSNDLFGTPRTIDTRTSTMTSSNFEFNPKFQQSELLIQSAVKQEIKTDNTSNKSVNQPTTSITKRLSRQSNYEISVDTDTEIGDYNSFRNSLPPYKNEINKNYNNILREFNGPDMIPSITEIIKLQNELTNCKVQIKIQNDFLRKMYNNNTENSPNKEELSLELEKQIANSISSSNYKTKLEILKVEYDSLKQHHNMIVKENENIINQLEATQLSHQEQIKSQLELKERINKLLQNNKSSIVEEVKDEDNDVIHLLDNHMKSLTKENLELKHIVDVYIKDLKNSQKKVQDLSTQLKDKDQSVKELQSEIDKKLKESESINANYEFKISSFEETYQSLMTKFSNLKLEYDTLKIRLNELNKNNQSLKKRNEELELKVNETNKIIKEKVKENHSLRKLNESATMEFKLLLENSSSFHAILINLLTKLIDPTTSGNLLEEIKNIDNETNFENIFKVFSVTQNYEIEALSDIIENYTNISEKMKTESSKSDKIIDLKSQITTLTSKLHSLEKHNDSERIKIQELENENSKLKLTLSHKSNRIDELKKLRLEDLSQKWKTAEVALSQSKRGAQLKISELELELNKLVKKFDSL</sequence>
<feature type="coiled-coil region" evidence="1">
    <location>
        <begin position="362"/>
        <end position="470"/>
    </location>
</feature>
<reference evidence="3 4" key="1">
    <citation type="journal article" date="2023" name="Elife">
        <title>Identification of key yeast species and microbe-microbe interactions impacting larval growth of Drosophila in the wild.</title>
        <authorList>
            <person name="Mure A."/>
            <person name="Sugiura Y."/>
            <person name="Maeda R."/>
            <person name="Honda K."/>
            <person name="Sakurai N."/>
            <person name="Takahashi Y."/>
            <person name="Watada M."/>
            <person name="Katoh T."/>
            <person name="Gotoh A."/>
            <person name="Gotoh Y."/>
            <person name="Taniguchi I."/>
            <person name="Nakamura K."/>
            <person name="Hayashi T."/>
            <person name="Katayama T."/>
            <person name="Uemura T."/>
            <person name="Hattori Y."/>
        </authorList>
    </citation>
    <scope>NUCLEOTIDE SEQUENCE [LARGE SCALE GENOMIC DNA]</scope>
    <source>
        <strain evidence="3 4">PK-24</strain>
    </source>
</reference>